<dbReference type="EMBL" id="RSED01000011">
    <property type="protein sequence ID" value="RRS03528.1"/>
    <property type="molecule type" value="Genomic_DNA"/>
</dbReference>
<dbReference type="Proteomes" id="UP000269265">
    <property type="component" value="Unassembled WGS sequence"/>
</dbReference>
<accession>A0A426V9Z0</accession>
<dbReference type="RefSeq" id="WP_125244062.1">
    <property type="nucleotide sequence ID" value="NZ_RSED01000011.1"/>
</dbReference>
<comment type="caution">
    <text evidence="1">The sequence shown here is derived from an EMBL/GenBank/DDBJ whole genome shotgun (WGS) entry which is preliminary data.</text>
</comment>
<sequence>MKSLKPVIHALEIRIRSMRNDPVAQIEAGSTFQTFAVGDKFHHNMFDTSAWHDLPQEGEVFFIVDKAHAIADIGTYIHHLVILCLAAAAPDHLA</sequence>
<name>A0A426V9Z0_9BURK</name>
<keyword evidence="2" id="KW-1185">Reference proteome</keyword>
<gene>
    <name evidence="1" type="ORF">EIP75_14865</name>
</gene>
<dbReference type="AlphaFoldDB" id="A0A426V9Z0"/>
<evidence type="ECO:0000313" key="2">
    <source>
        <dbReference type="Proteomes" id="UP000269265"/>
    </source>
</evidence>
<dbReference type="OrthoDB" id="9834927at2"/>
<organism evidence="1 2">
    <name type="scientific">Aquabacterium soli</name>
    <dbReference type="NCBI Taxonomy" id="2493092"/>
    <lineage>
        <taxon>Bacteria</taxon>
        <taxon>Pseudomonadati</taxon>
        <taxon>Pseudomonadota</taxon>
        <taxon>Betaproteobacteria</taxon>
        <taxon>Burkholderiales</taxon>
        <taxon>Aquabacterium</taxon>
    </lineage>
</organism>
<proteinExistence type="predicted"/>
<evidence type="ECO:0000313" key="1">
    <source>
        <dbReference type="EMBL" id="RRS03528.1"/>
    </source>
</evidence>
<protein>
    <submittedName>
        <fullName evidence="1">Uncharacterized protein</fullName>
    </submittedName>
</protein>
<reference evidence="1 2" key="1">
    <citation type="submission" date="2018-12" db="EMBL/GenBank/DDBJ databases">
        <title>The whole draft genome of Aquabacterium sp. SJQ9.</title>
        <authorList>
            <person name="Sun L."/>
            <person name="Gao X."/>
            <person name="Chen W."/>
            <person name="Huang K."/>
        </authorList>
    </citation>
    <scope>NUCLEOTIDE SEQUENCE [LARGE SCALE GENOMIC DNA]</scope>
    <source>
        <strain evidence="1 2">SJQ9</strain>
    </source>
</reference>